<proteinExistence type="predicted"/>
<feature type="domain" description="Carboxylesterase type B" evidence="1">
    <location>
        <begin position="4"/>
        <end position="53"/>
    </location>
</feature>
<reference evidence="2" key="1">
    <citation type="journal article" date="2015" name="Nature">
        <title>Complex archaea that bridge the gap between prokaryotes and eukaryotes.</title>
        <authorList>
            <person name="Spang A."/>
            <person name="Saw J.H."/>
            <person name="Jorgensen S.L."/>
            <person name="Zaremba-Niedzwiedzka K."/>
            <person name="Martijn J."/>
            <person name="Lind A.E."/>
            <person name="van Eijk R."/>
            <person name="Schleper C."/>
            <person name="Guy L."/>
            <person name="Ettema T.J."/>
        </authorList>
    </citation>
    <scope>NUCLEOTIDE SEQUENCE</scope>
</reference>
<dbReference type="AlphaFoldDB" id="A0A0F9IIE4"/>
<dbReference type="InterPro" id="IPR029058">
    <property type="entry name" value="AB_hydrolase_fold"/>
</dbReference>
<organism evidence="2">
    <name type="scientific">marine sediment metagenome</name>
    <dbReference type="NCBI Taxonomy" id="412755"/>
    <lineage>
        <taxon>unclassified sequences</taxon>
        <taxon>metagenomes</taxon>
        <taxon>ecological metagenomes</taxon>
    </lineage>
</organism>
<dbReference type="Gene3D" id="3.40.50.1820">
    <property type="entry name" value="alpha/beta hydrolase"/>
    <property type="match status" value="1"/>
</dbReference>
<comment type="caution">
    <text evidence="2">The sequence shown here is derived from an EMBL/GenBank/DDBJ whole genome shotgun (WGS) entry which is preliminary data.</text>
</comment>
<gene>
    <name evidence="2" type="ORF">LCGC14_1654920</name>
</gene>
<protein>
    <recommendedName>
        <fullName evidence="1">Carboxylesterase type B domain-containing protein</fullName>
    </recommendedName>
</protein>
<accession>A0A0F9IIE4</accession>
<evidence type="ECO:0000259" key="1">
    <source>
        <dbReference type="Pfam" id="PF00135"/>
    </source>
</evidence>
<dbReference type="SUPFAM" id="SSF53474">
    <property type="entry name" value="alpha/beta-Hydrolases"/>
    <property type="match status" value="1"/>
</dbReference>
<evidence type="ECO:0000313" key="2">
    <source>
        <dbReference type="EMBL" id="KKM19514.1"/>
    </source>
</evidence>
<dbReference type="InterPro" id="IPR002018">
    <property type="entry name" value="CarbesteraseB"/>
</dbReference>
<sequence>MKKTEIIKIKTGKLQGYIKDGISIFKGITFAEPPIGELRLNNPIPKKPWDGSLKL</sequence>
<dbReference type="Pfam" id="PF00135">
    <property type="entry name" value="COesterase"/>
    <property type="match status" value="1"/>
</dbReference>
<name>A0A0F9IIE4_9ZZZZ</name>
<dbReference type="EMBL" id="LAZR01013970">
    <property type="protein sequence ID" value="KKM19514.1"/>
    <property type="molecule type" value="Genomic_DNA"/>
</dbReference>